<sequence length="178" mass="20137">MIYLMRHGADPDNRFGGWSGNGLTETGRLELHWAKHKLSDKGITSIYSSDLKRAKETAEIVADSLSLDIIYLPQFREVNNGLLAGMEKSEAFEKYPGKYWRKLAWTETWPGGESPEQFFFRIKGSWCDFKKQVGKRNALLVAHGGVINVILCLENGIAYTNKQTHFQIKDAGIVELDV</sequence>
<dbReference type="PIRSF" id="PIRSF000709">
    <property type="entry name" value="6PFK_2-Ptase"/>
    <property type="match status" value="1"/>
</dbReference>
<dbReference type="Proteomes" id="UP000003744">
    <property type="component" value="Unassembled WGS sequence"/>
</dbReference>
<organism evidence="3 4">
    <name type="scientific">Anaerococcus tetradius ATCC 35098</name>
    <dbReference type="NCBI Taxonomy" id="525255"/>
    <lineage>
        <taxon>Bacteria</taxon>
        <taxon>Bacillati</taxon>
        <taxon>Bacillota</taxon>
        <taxon>Tissierellia</taxon>
        <taxon>Tissierellales</taxon>
        <taxon>Peptoniphilaceae</taxon>
        <taxon>Anaerococcus</taxon>
    </lineage>
</organism>
<reference evidence="3 4" key="1">
    <citation type="submission" date="2009-01" db="EMBL/GenBank/DDBJ databases">
        <authorList>
            <person name="Qin X."/>
            <person name="Bachman B."/>
            <person name="Battles P."/>
            <person name="Bell A."/>
            <person name="Bess C."/>
            <person name="Bickham C."/>
            <person name="Chaboub L."/>
            <person name="Chen D."/>
            <person name="Coyle M."/>
            <person name="Deiros D.R."/>
            <person name="Dinh H."/>
            <person name="Forbes L."/>
            <person name="Fowler G."/>
            <person name="Francisco L."/>
            <person name="Fu Q."/>
            <person name="Gubbala S."/>
            <person name="Hale W."/>
            <person name="Han Y."/>
            <person name="Hemphill L."/>
            <person name="Highlander S.K."/>
            <person name="Hirani K."/>
            <person name="Hogues M."/>
            <person name="Jackson L."/>
            <person name="Jakkamsetti A."/>
            <person name="Javaid M."/>
            <person name="Jiang H."/>
            <person name="Korchina V."/>
            <person name="Kovar C."/>
            <person name="Lara F."/>
            <person name="Lee S."/>
            <person name="Mata R."/>
            <person name="Mathew T."/>
            <person name="Moen C."/>
            <person name="Morales K."/>
            <person name="Munidasa M."/>
            <person name="Nazareth L."/>
            <person name="Ngo R."/>
            <person name="Nguyen L."/>
            <person name="Okwuonu G."/>
            <person name="Ongeri F."/>
            <person name="Patil S."/>
            <person name="Petrosino J."/>
            <person name="Pham C."/>
            <person name="Pham P."/>
            <person name="Pu L.-L."/>
            <person name="Puazo M."/>
            <person name="Raj R."/>
            <person name="Reid J."/>
            <person name="Rouhana J."/>
            <person name="Saada N."/>
            <person name="Shang Y."/>
            <person name="Simmons D."/>
            <person name="Thornton R."/>
            <person name="Warren J."/>
            <person name="Weissenberger G."/>
            <person name="Zhang J."/>
            <person name="Zhang L."/>
            <person name="Zhou C."/>
            <person name="Zhu D."/>
            <person name="Muzny D."/>
            <person name="Worley K."/>
            <person name="Gibbs R."/>
        </authorList>
    </citation>
    <scope>NUCLEOTIDE SEQUENCE [LARGE SCALE GENOMIC DNA]</scope>
    <source>
        <strain evidence="3 4">ATCC 35098</strain>
    </source>
</reference>
<name>C2CJC9_9FIRM</name>
<dbReference type="InterPro" id="IPR013078">
    <property type="entry name" value="His_Pase_superF_clade-1"/>
</dbReference>
<dbReference type="PANTHER" id="PTHR48100:SF10">
    <property type="entry name" value="2-CARBOXY-D-ARABINITOL-1-PHOSPHATASE-RELATED"/>
    <property type="match status" value="1"/>
</dbReference>
<dbReference type="PANTHER" id="PTHR48100">
    <property type="entry name" value="BROAD-SPECIFICITY PHOSPHATASE YOR283W-RELATED"/>
    <property type="match status" value="1"/>
</dbReference>
<gene>
    <name evidence="3" type="ORF">HMPREF0077_1589</name>
</gene>
<evidence type="ECO:0000256" key="2">
    <source>
        <dbReference type="PIRSR" id="PIRSR613078-2"/>
    </source>
</evidence>
<dbReference type="EMBL" id="ACGC01000108">
    <property type="protein sequence ID" value="EEI82313.1"/>
    <property type="molecule type" value="Genomic_DNA"/>
</dbReference>
<comment type="caution">
    <text evidence="3">The sequence shown here is derived from an EMBL/GenBank/DDBJ whole genome shotgun (WGS) entry which is preliminary data.</text>
</comment>
<dbReference type="SUPFAM" id="SSF53254">
    <property type="entry name" value="Phosphoglycerate mutase-like"/>
    <property type="match status" value="1"/>
</dbReference>
<feature type="binding site" evidence="2">
    <location>
        <position position="88"/>
    </location>
    <ligand>
        <name>substrate</name>
    </ligand>
</feature>
<feature type="active site" description="Tele-phosphohistidine intermediate" evidence="1">
    <location>
        <position position="7"/>
    </location>
</feature>
<evidence type="ECO:0000256" key="1">
    <source>
        <dbReference type="PIRSR" id="PIRSR613078-1"/>
    </source>
</evidence>
<feature type="binding site" evidence="2">
    <location>
        <position position="53"/>
    </location>
    <ligand>
        <name>substrate</name>
    </ligand>
</feature>
<dbReference type="RefSeq" id="WP_004837790.1">
    <property type="nucleotide sequence ID" value="NZ_GG666308.1"/>
</dbReference>
<dbReference type="InterPro" id="IPR029033">
    <property type="entry name" value="His_PPase_superfam"/>
</dbReference>
<evidence type="ECO:0000313" key="3">
    <source>
        <dbReference type="EMBL" id="EEI82313.1"/>
    </source>
</evidence>
<dbReference type="Pfam" id="PF00300">
    <property type="entry name" value="His_Phos_1"/>
    <property type="match status" value="1"/>
</dbReference>
<evidence type="ECO:0000313" key="4">
    <source>
        <dbReference type="Proteomes" id="UP000003744"/>
    </source>
</evidence>
<dbReference type="AlphaFoldDB" id="C2CJC9"/>
<protein>
    <submittedName>
        <fullName evidence="3">Phosphoglycerate mutase family protein</fullName>
    </submittedName>
</protein>
<dbReference type="GO" id="GO:0016791">
    <property type="term" value="F:phosphatase activity"/>
    <property type="evidence" value="ECO:0007669"/>
    <property type="project" value="TreeGrafter"/>
</dbReference>
<dbReference type="HOGENOM" id="CLU_033323_9_5_9"/>
<dbReference type="SMART" id="SM00855">
    <property type="entry name" value="PGAM"/>
    <property type="match status" value="1"/>
</dbReference>
<accession>C2CJC9</accession>
<dbReference type="CDD" id="cd07067">
    <property type="entry name" value="HP_PGM_like"/>
    <property type="match status" value="1"/>
</dbReference>
<feature type="active site" description="Proton donor/acceptor" evidence="1">
    <location>
        <position position="77"/>
    </location>
</feature>
<dbReference type="Gene3D" id="3.40.50.1240">
    <property type="entry name" value="Phosphoglycerate mutase-like"/>
    <property type="match status" value="1"/>
</dbReference>
<dbReference type="InterPro" id="IPR050275">
    <property type="entry name" value="PGM_Phosphatase"/>
</dbReference>
<dbReference type="eggNOG" id="COG0406">
    <property type="taxonomic scope" value="Bacteria"/>
</dbReference>
<proteinExistence type="predicted"/>